<accession>A0A2P5F2K1</accession>
<evidence type="ECO:0000313" key="3">
    <source>
        <dbReference type="Proteomes" id="UP000237000"/>
    </source>
</evidence>
<dbReference type="AlphaFoldDB" id="A0A2P5F2K1"/>
<dbReference type="OrthoDB" id="10378631at2759"/>
<protein>
    <submittedName>
        <fullName evidence="2">Uncharacterized protein</fullName>
    </submittedName>
</protein>
<feature type="region of interest" description="Disordered" evidence="1">
    <location>
        <begin position="1"/>
        <end position="37"/>
    </location>
</feature>
<evidence type="ECO:0000256" key="1">
    <source>
        <dbReference type="SAM" id="MobiDB-lite"/>
    </source>
</evidence>
<comment type="caution">
    <text evidence="2">The sequence shown here is derived from an EMBL/GenBank/DDBJ whole genome shotgun (WGS) entry which is preliminary data.</text>
</comment>
<gene>
    <name evidence="2" type="ORF">TorRG33x02_120890</name>
</gene>
<organism evidence="2 3">
    <name type="scientific">Trema orientale</name>
    <name type="common">Charcoal tree</name>
    <name type="synonym">Celtis orientalis</name>
    <dbReference type="NCBI Taxonomy" id="63057"/>
    <lineage>
        <taxon>Eukaryota</taxon>
        <taxon>Viridiplantae</taxon>
        <taxon>Streptophyta</taxon>
        <taxon>Embryophyta</taxon>
        <taxon>Tracheophyta</taxon>
        <taxon>Spermatophyta</taxon>
        <taxon>Magnoliopsida</taxon>
        <taxon>eudicotyledons</taxon>
        <taxon>Gunneridae</taxon>
        <taxon>Pentapetalae</taxon>
        <taxon>rosids</taxon>
        <taxon>fabids</taxon>
        <taxon>Rosales</taxon>
        <taxon>Cannabaceae</taxon>
        <taxon>Trema</taxon>
    </lineage>
</organism>
<evidence type="ECO:0000313" key="2">
    <source>
        <dbReference type="EMBL" id="PON92017.1"/>
    </source>
</evidence>
<dbReference type="InParanoid" id="A0A2P5F2K1"/>
<sequence>METKITHALTENTTEWNRVDKPSKPNMKKRKRRSSVKLSSSITPMIPVAYVEIHIQFHFITSYPEKETPRSKEQQNVYILSVYLNRKRFWNR</sequence>
<dbReference type="EMBL" id="JXTC01000069">
    <property type="protein sequence ID" value="PON92017.1"/>
    <property type="molecule type" value="Genomic_DNA"/>
</dbReference>
<proteinExistence type="predicted"/>
<name>A0A2P5F2K1_TREOI</name>
<keyword evidence="3" id="KW-1185">Reference proteome</keyword>
<reference evidence="3" key="1">
    <citation type="submission" date="2016-06" db="EMBL/GenBank/DDBJ databases">
        <title>Parallel loss of symbiosis genes in relatives of nitrogen-fixing non-legume Parasponia.</title>
        <authorList>
            <person name="Van Velzen R."/>
            <person name="Holmer R."/>
            <person name="Bu F."/>
            <person name="Rutten L."/>
            <person name="Van Zeijl A."/>
            <person name="Liu W."/>
            <person name="Santuari L."/>
            <person name="Cao Q."/>
            <person name="Sharma T."/>
            <person name="Shen D."/>
            <person name="Roswanjaya Y."/>
            <person name="Wardhani T."/>
            <person name="Kalhor M.S."/>
            <person name="Jansen J."/>
            <person name="Van den Hoogen J."/>
            <person name="Gungor B."/>
            <person name="Hartog M."/>
            <person name="Hontelez J."/>
            <person name="Verver J."/>
            <person name="Yang W.-C."/>
            <person name="Schijlen E."/>
            <person name="Repin R."/>
            <person name="Schilthuizen M."/>
            <person name="Schranz E."/>
            <person name="Heidstra R."/>
            <person name="Miyata K."/>
            <person name="Fedorova E."/>
            <person name="Kohlen W."/>
            <person name="Bisseling T."/>
            <person name="Smit S."/>
            <person name="Geurts R."/>
        </authorList>
    </citation>
    <scope>NUCLEOTIDE SEQUENCE [LARGE SCALE GENOMIC DNA]</scope>
    <source>
        <strain evidence="3">cv. RG33-2</strain>
    </source>
</reference>
<dbReference type="Proteomes" id="UP000237000">
    <property type="component" value="Unassembled WGS sequence"/>
</dbReference>
<feature type="compositionally biased region" description="Basic residues" evidence="1">
    <location>
        <begin position="26"/>
        <end position="35"/>
    </location>
</feature>